<sequence length="194" mass="23157">MKKKIGLLSSFTLLTAGVTPLMAMMPSSSNNIYTCENININFNKKEFFIKQQILEDEILFNCELNLTEKLNINSLKELKENFNGFYFKNFNMYLSVFDKELNQDTYIVKALKPNEYYNYISLLDKNENNSNLKFYKYKPNRNYEVEIIYNLCFVKKNNNFYLNMLFRMEGFTNNNNKIKLFINPEETINFVKNI</sequence>
<accession>A0AAX3SW60</accession>
<organism evidence="2 3">
    <name type="scientific">Spiroplasma citri</name>
    <dbReference type="NCBI Taxonomy" id="2133"/>
    <lineage>
        <taxon>Bacteria</taxon>
        <taxon>Bacillati</taxon>
        <taxon>Mycoplasmatota</taxon>
        <taxon>Mollicutes</taxon>
        <taxon>Entomoplasmatales</taxon>
        <taxon>Spiroplasmataceae</taxon>
        <taxon>Spiroplasma</taxon>
    </lineage>
</organism>
<evidence type="ECO:0008006" key="4">
    <source>
        <dbReference type="Google" id="ProtNLM"/>
    </source>
</evidence>
<proteinExistence type="predicted"/>
<reference evidence="2 3" key="1">
    <citation type="submission" date="2022-04" db="EMBL/GenBank/DDBJ databases">
        <title>Whole genome of Spiroplasma citri.</title>
        <authorList>
            <person name="Khanchezar A."/>
            <person name="Izadpanah K."/>
            <person name="Taghavi M."/>
            <person name="Ghorbani A."/>
            <person name="Beven L."/>
        </authorList>
    </citation>
    <scope>NUCLEOTIDE SEQUENCE [LARGE SCALE GENOMIC DNA]</scope>
    <source>
        <strain evidence="2 3">D4</strain>
    </source>
</reference>
<dbReference type="AlphaFoldDB" id="A0AAX3SW60"/>
<gene>
    <name evidence="2" type="ORF">M0C40_05585</name>
</gene>
<feature type="chain" id="PRO_5043881322" description="Transmembrane protein" evidence="1">
    <location>
        <begin position="24"/>
        <end position="194"/>
    </location>
</feature>
<dbReference type="EMBL" id="CP096246">
    <property type="protein sequence ID" value="WFG95567.1"/>
    <property type="molecule type" value="Genomic_DNA"/>
</dbReference>
<dbReference type="RefSeq" id="WP_277938113.1">
    <property type="nucleotide sequence ID" value="NZ_CP096246.1"/>
</dbReference>
<keyword evidence="3" id="KW-1185">Reference proteome</keyword>
<protein>
    <recommendedName>
        <fullName evidence="4">Transmembrane protein</fullName>
    </recommendedName>
</protein>
<evidence type="ECO:0000313" key="3">
    <source>
        <dbReference type="Proteomes" id="UP001214629"/>
    </source>
</evidence>
<evidence type="ECO:0000256" key="1">
    <source>
        <dbReference type="SAM" id="SignalP"/>
    </source>
</evidence>
<name>A0AAX3SW60_SPICI</name>
<feature type="signal peptide" evidence="1">
    <location>
        <begin position="1"/>
        <end position="23"/>
    </location>
</feature>
<keyword evidence="1" id="KW-0732">Signal</keyword>
<dbReference type="Proteomes" id="UP001214629">
    <property type="component" value="Chromosome"/>
</dbReference>
<evidence type="ECO:0000313" key="2">
    <source>
        <dbReference type="EMBL" id="WFG95567.1"/>
    </source>
</evidence>